<organism evidence="1 2">
    <name type="scientific">Rhizobium gallicum</name>
    <dbReference type="NCBI Taxonomy" id="56730"/>
    <lineage>
        <taxon>Bacteria</taxon>
        <taxon>Pseudomonadati</taxon>
        <taxon>Pseudomonadota</taxon>
        <taxon>Alphaproteobacteria</taxon>
        <taxon>Hyphomicrobiales</taxon>
        <taxon>Rhizobiaceae</taxon>
        <taxon>Rhizobium/Agrobacterium group</taxon>
        <taxon>Rhizobium</taxon>
    </lineage>
</organism>
<proteinExistence type="predicted"/>
<accession>A0A1L5NR99</accession>
<name>A0A1L5NR99_9HYPH</name>
<reference evidence="1 2" key="1">
    <citation type="submission" date="2016-09" db="EMBL/GenBank/DDBJ databases">
        <title>The complete genome sequences of Rhizobium gallicum, symbiovars gallicum and phaseoli, symbionts associated to common bean (Phaseolus vulgaris).</title>
        <authorList>
            <person name="Bustos P."/>
            <person name="Santamaria R.I."/>
            <person name="Perez-Carrascal O.M."/>
            <person name="Juarez S."/>
            <person name="Lozano L."/>
            <person name="Martinez-Flores I."/>
            <person name="Martinez-Romero E."/>
            <person name="Cevallos M."/>
            <person name="Romero D."/>
            <person name="Davila G."/>
            <person name="Gonzalez V."/>
        </authorList>
    </citation>
    <scope>NUCLEOTIDE SEQUENCE [LARGE SCALE GENOMIC DNA]</scope>
    <source>
        <strain evidence="1 2">IE4872</strain>
        <plasmid evidence="2">prgalie4872c</plasmid>
    </source>
</reference>
<keyword evidence="1" id="KW-0614">Plasmid</keyword>
<dbReference type="Proteomes" id="UP000184749">
    <property type="component" value="Plasmid pRgalIE4872c"/>
</dbReference>
<sequence length="97" mass="11289">MLHVDDLIKTGSEQILLSRLAPFIWSGHPSAPICRDRCSESCLGLQRNRNLISQENSSKTCRFLRYRLLPRTKSPRNINRFRILHGRLDEDVLENNT</sequence>
<protein>
    <submittedName>
        <fullName evidence="1">Uncharacterized protein</fullName>
    </submittedName>
</protein>
<dbReference type="EMBL" id="CP017104">
    <property type="protein sequence ID" value="APO70402.1"/>
    <property type="molecule type" value="Genomic_DNA"/>
</dbReference>
<dbReference type="AlphaFoldDB" id="A0A1L5NR99"/>
<evidence type="ECO:0000313" key="2">
    <source>
        <dbReference type="Proteomes" id="UP000184749"/>
    </source>
</evidence>
<gene>
    <name evidence="1" type="ORF">IE4872_PC00385</name>
</gene>
<geneLocation type="plasmid" evidence="2">
    <name>prgalie4872c</name>
</geneLocation>
<evidence type="ECO:0000313" key="1">
    <source>
        <dbReference type="EMBL" id="APO70402.1"/>
    </source>
</evidence>